<evidence type="ECO:0000256" key="3">
    <source>
        <dbReference type="ARBA" id="ARBA00022670"/>
    </source>
</evidence>
<accession>A0A437CTS2</accession>
<keyword evidence="5" id="KW-0378">Hydrolase</keyword>
<evidence type="ECO:0000313" key="10">
    <source>
        <dbReference type="EMBL" id="RVE65319.1"/>
    </source>
</evidence>
<gene>
    <name evidence="10" type="ORF">OJAV_G00134920</name>
</gene>
<feature type="domain" description="Peptidase M1 leukotriene A4 hydrolase/aminopeptidase C-terminal" evidence="9">
    <location>
        <begin position="2"/>
        <end position="59"/>
    </location>
</feature>
<comment type="cofactor">
    <cofactor evidence="1">
        <name>Zn(2+)</name>
        <dbReference type="ChEBI" id="CHEBI:29105"/>
    </cofactor>
</comment>
<dbReference type="InterPro" id="IPR016024">
    <property type="entry name" value="ARM-type_fold"/>
</dbReference>
<feature type="compositionally biased region" description="Pro residues" evidence="8">
    <location>
        <begin position="106"/>
        <end position="124"/>
    </location>
</feature>
<keyword evidence="11" id="KW-1185">Reference proteome</keyword>
<sequence>MLDHTPLPRDVMASFSSSYSALFAVLNAEVQIRWLQMVVRNSFYPELPRVRAFLHKHSRLTPGCRGGPCEVRAESSTQRRLHPSLRRSLQQMLFQNGLVPTNQSCPPLPVSPASPPGPHSPPCRPQQRPAWLYWTSTSLREVSGGALPRVDLGWDWLRRGRLRLLSTCNTWGAGPAETGFNRARTGSSQKQTSRTLRTGPQNFRCWCRPLSSTLLQTVKASPDEKTLIHRSSEVGSSFYSYFERMFFSFLLQPRLQEVCTCT</sequence>
<dbReference type="AlphaFoldDB" id="A0A437CTS2"/>
<dbReference type="GO" id="GO:0008270">
    <property type="term" value="F:zinc ion binding"/>
    <property type="evidence" value="ECO:0007669"/>
    <property type="project" value="InterPro"/>
</dbReference>
<reference evidence="10 11" key="2">
    <citation type="submission" date="2019-01" db="EMBL/GenBank/DDBJ databases">
        <title>A chromosome length genome reference of the Java medaka (oryzias javanicus).</title>
        <authorList>
            <person name="Herpin A."/>
            <person name="Takehana Y."/>
            <person name="Naruse K."/>
            <person name="Ansai S."/>
            <person name="Kawaguchi M."/>
        </authorList>
    </citation>
    <scope>NUCLEOTIDE SEQUENCE [LARGE SCALE GENOMIC DNA]</scope>
    <source>
        <strain evidence="10">RS831</strain>
        <tissue evidence="10">Whole body</tissue>
    </source>
</reference>
<keyword evidence="6" id="KW-0862">Zinc</keyword>
<organism evidence="10 11">
    <name type="scientific">Oryzias javanicus</name>
    <name type="common">Javanese ricefish</name>
    <name type="synonym">Aplocheilus javanicus</name>
    <dbReference type="NCBI Taxonomy" id="123683"/>
    <lineage>
        <taxon>Eukaryota</taxon>
        <taxon>Metazoa</taxon>
        <taxon>Chordata</taxon>
        <taxon>Craniata</taxon>
        <taxon>Vertebrata</taxon>
        <taxon>Euteleostomi</taxon>
        <taxon>Actinopterygii</taxon>
        <taxon>Neopterygii</taxon>
        <taxon>Teleostei</taxon>
        <taxon>Neoteleostei</taxon>
        <taxon>Acanthomorphata</taxon>
        <taxon>Ovalentaria</taxon>
        <taxon>Atherinomorphae</taxon>
        <taxon>Beloniformes</taxon>
        <taxon>Adrianichthyidae</taxon>
        <taxon>Oryziinae</taxon>
        <taxon>Oryzias</taxon>
    </lineage>
</organism>
<keyword evidence="4" id="KW-0479">Metal-binding</keyword>
<dbReference type="OrthoDB" id="79562at2759"/>
<keyword evidence="3" id="KW-0645">Protease</keyword>
<dbReference type="Pfam" id="PF09127">
    <property type="entry name" value="Leuk-A4-hydro_C"/>
    <property type="match status" value="1"/>
</dbReference>
<dbReference type="GO" id="GO:0006508">
    <property type="term" value="P:proteolysis"/>
    <property type="evidence" value="ECO:0007669"/>
    <property type="project" value="UniProtKB-KW"/>
</dbReference>
<evidence type="ECO:0000313" key="11">
    <source>
        <dbReference type="Proteomes" id="UP000283210"/>
    </source>
</evidence>
<reference evidence="10 11" key="1">
    <citation type="submission" date="2018-11" db="EMBL/GenBank/DDBJ databases">
        <authorList>
            <person name="Lopez-Roques C."/>
            <person name="Donnadieu C."/>
            <person name="Bouchez O."/>
            <person name="Klopp C."/>
            <person name="Cabau C."/>
            <person name="Zahm M."/>
        </authorList>
    </citation>
    <scope>NUCLEOTIDE SEQUENCE [LARGE SCALE GENOMIC DNA]</scope>
    <source>
        <strain evidence="10">RS831</strain>
        <tissue evidence="10">Whole body</tissue>
    </source>
</reference>
<dbReference type="InterPro" id="IPR038502">
    <property type="entry name" value="M1_LTA-4_hydro/amino_C_sf"/>
</dbReference>
<evidence type="ECO:0000256" key="8">
    <source>
        <dbReference type="SAM" id="MobiDB-lite"/>
    </source>
</evidence>
<dbReference type="Gene3D" id="1.25.40.320">
    <property type="entry name" value="Peptidase M1, leukotriene A4 hydrolase/aminopeptidase C-terminal domain"/>
    <property type="match status" value="1"/>
</dbReference>
<dbReference type="InterPro" id="IPR015211">
    <property type="entry name" value="Peptidase_M1_C"/>
</dbReference>
<evidence type="ECO:0000256" key="1">
    <source>
        <dbReference type="ARBA" id="ARBA00001947"/>
    </source>
</evidence>
<name>A0A437CTS2_ORYJA</name>
<dbReference type="SUPFAM" id="SSF48371">
    <property type="entry name" value="ARM repeat"/>
    <property type="match status" value="1"/>
</dbReference>
<dbReference type="Proteomes" id="UP000283210">
    <property type="component" value="Chromosome 13"/>
</dbReference>
<comment type="similarity">
    <text evidence="2">Belongs to the peptidase M1 family.</text>
</comment>
<evidence type="ECO:0000256" key="6">
    <source>
        <dbReference type="ARBA" id="ARBA00022833"/>
    </source>
</evidence>
<dbReference type="EMBL" id="CM012449">
    <property type="protein sequence ID" value="RVE65319.1"/>
    <property type="molecule type" value="Genomic_DNA"/>
</dbReference>
<protein>
    <recommendedName>
        <fullName evidence="9">Peptidase M1 leukotriene A4 hydrolase/aminopeptidase C-terminal domain-containing protein</fullName>
    </recommendedName>
</protein>
<feature type="region of interest" description="Disordered" evidence="8">
    <location>
        <begin position="104"/>
        <end position="124"/>
    </location>
</feature>
<keyword evidence="7" id="KW-0482">Metalloprotease</keyword>
<evidence type="ECO:0000256" key="7">
    <source>
        <dbReference type="ARBA" id="ARBA00023049"/>
    </source>
</evidence>
<evidence type="ECO:0000259" key="9">
    <source>
        <dbReference type="Pfam" id="PF09127"/>
    </source>
</evidence>
<feature type="compositionally biased region" description="Polar residues" evidence="8">
    <location>
        <begin position="184"/>
        <end position="196"/>
    </location>
</feature>
<dbReference type="GO" id="GO:0008237">
    <property type="term" value="F:metallopeptidase activity"/>
    <property type="evidence" value="ECO:0007669"/>
    <property type="project" value="UniProtKB-KW"/>
</dbReference>
<evidence type="ECO:0000256" key="2">
    <source>
        <dbReference type="ARBA" id="ARBA00010136"/>
    </source>
</evidence>
<feature type="region of interest" description="Disordered" evidence="8">
    <location>
        <begin position="176"/>
        <end position="196"/>
    </location>
</feature>
<evidence type="ECO:0000256" key="5">
    <source>
        <dbReference type="ARBA" id="ARBA00022801"/>
    </source>
</evidence>
<evidence type="ECO:0000256" key="4">
    <source>
        <dbReference type="ARBA" id="ARBA00022723"/>
    </source>
</evidence>
<proteinExistence type="inferred from homology"/>